<dbReference type="EMBL" id="JAZHXJ010002135">
    <property type="protein sequence ID" value="KAL1840952.1"/>
    <property type="molecule type" value="Genomic_DNA"/>
</dbReference>
<feature type="signal peptide" evidence="1">
    <location>
        <begin position="1"/>
        <end position="24"/>
    </location>
</feature>
<feature type="chain" id="PRO_5047287588" description="Secreted protein" evidence="1">
    <location>
        <begin position="25"/>
        <end position="230"/>
    </location>
</feature>
<gene>
    <name evidence="2" type="ORF">VTK73DRAFT_3622</name>
</gene>
<evidence type="ECO:0000256" key="1">
    <source>
        <dbReference type="SAM" id="SignalP"/>
    </source>
</evidence>
<sequence length="230" mass="25434">MRIFLFRWAKIWATASCTLGMAVADSSSSSGKSRMSWLYFCTLSMASLRPVSAVKLTVAWKRLACLRISRVRATPSLRSWASMLSSADSMDSQKLISWLAVPVVGSRVILVMTWMDLIQLLTVACRLLRKVLSCRRAAGIRSMVGRAPREAASSRACCTTGWKGSATSGISTFCCRWDRLSSSSVKRFLVTGMPVLASTSARPRVALPPPPPPLAICWWWWWLLLVLASK</sequence>
<evidence type="ECO:0000313" key="2">
    <source>
        <dbReference type="EMBL" id="KAL1840952.1"/>
    </source>
</evidence>
<protein>
    <recommendedName>
        <fullName evidence="4">Secreted protein</fullName>
    </recommendedName>
</protein>
<comment type="caution">
    <text evidence="2">The sequence shown here is derived from an EMBL/GenBank/DDBJ whole genome shotgun (WGS) entry which is preliminary data.</text>
</comment>
<proteinExistence type="predicted"/>
<keyword evidence="3" id="KW-1185">Reference proteome</keyword>
<keyword evidence="1" id="KW-0732">Signal</keyword>
<dbReference type="Proteomes" id="UP001586593">
    <property type="component" value="Unassembled WGS sequence"/>
</dbReference>
<organism evidence="2 3">
    <name type="scientific">Phialemonium thermophilum</name>
    <dbReference type="NCBI Taxonomy" id="223376"/>
    <lineage>
        <taxon>Eukaryota</taxon>
        <taxon>Fungi</taxon>
        <taxon>Dikarya</taxon>
        <taxon>Ascomycota</taxon>
        <taxon>Pezizomycotina</taxon>
        <taxon>Sordariomycetes</taxon>
        <taxon>Sordariomycetidae</taxon>
        <taxon>Cephalothecales</taxon>
        <taxon>Cephalothecaceae</taxon>
        <taxon>Phialemonium</taxon>
    </lineage>
</organism>
<accession>A0ABR3VGY5</accession>
<name>A0ABR3VGY5_9PEZI</name>
<evidence type="ECO:0008006" key="4">
    <source>
        <dbReference type="Google" id="ProtNLM"/>
    </source>
</evidence>
<evidence type="ECO:0000313" key="3">
    <source>
        <dbReference type="Proteomes" id="UP001586593"/>
    </source>
</evidence>
<reference evidence="2 3" key="1">
    <citation type="journal article" date="2024" name="Commun. Biol.">
        <title>Comparative genomic analysis of thermophilic fungi reveals convergent evolutionary adaptations and gene losses.</title>
        <authorList>
            <person name="Steindorff A.S."/>
            <person name="Aguilar-Pontes M.V."/>
            <person name="Robinson A.J."/>
            <person name="Andreopoulos B."/>
            <person name="LaButti K."/>
            <person name="Kuo A."/>
            <person name="Mondo S."/>
            <person name="Riley R."/>
            <person name="Otillar R."/>
            <person name="Haridas S."/>
            <person name="Lipzen A."/>
            <person name="Grimwood J."/>
            <person name="Schmutz J."/>
            <person name="Clum A."/>
            <person name="Reid I.D."/>
            <person name="Moisan M.C."/>
            <person name="Butler G."/>
            <person name="Nguyen T.T.M."/>
            <person name="Dewar K."/>
            <person name="Conant G."/>
            <person name="Drula E."/>
            <person name="Henrissat B."/>
            <person name="Hansel C."/>
            <person name="Singer S."/>
            <person name="Hutchinson M.I."/>
            <person name="de Vries R.P."/>
            <person name="Natvig D.O."/>
            <person name="Powell A.J."/>
            <person name="Tsang A."/>
            <person name="Grigoriev I.V."/>
        </authorList>
    </citation>
    <scope>NUCLEOTIDE SEQUENCE [LARGE SCALE GENOMIC DNA]</scope>
    <source>
        <strain evidence="2 3">ATCC 24622</strain>
    </source>
</reference>